<proteinExistence type="predicted"/>
<comment type="caution">
    <text evidence="1">The sequence shown here is derived from an EMBL/GenBank/DDBJ whole genome shotgun (WGS) entry which is preliminary data.</text>
</comment>
<gene>
    <name evidence="1" type="ORF">L596_020905</name>
</gene>
<dbReference type="AlphaFoldDB" id="A0A4U5MVJ3"/>
<organism evidence="1 2">
    <name type="scientific">Steinernema carpocapsae</name>
    <name type="common">Entomopathogenic nematode</name>
    <dbReference type="NCBI Taxonomy" id="34508"/>
    <lineage>
        <taxon>Eukaryota</taxon>
        <taxon>Metazoa</taxon>
        <taxon>Ecdysozoa</taxon>
        <taxon>Nematoda</taxon>
        <taxon>Chromadorea</taxon>
        <taxon>Rhabditida</taxon>
        <taxon>Tylenchina</taxon>
        <taxon>Panagrolaimomorpha</taxon>
        <taxon>Strongyloidoidea</taxon>
        <taxon>Steinernematidae</taxon>
        <taxon>Steinernema</taxon>
    </lineage>
</organism>
<reference evidence="1 2" key="2">
    <citation type="journal article" date="2019" name="G3 (Bethesda)">
        <title>Hybrid Assembly of the Genome of the Entomopathogenic Nematode Steinernema carpocapsae Identifies the X-Chromosome.</title>
        <authorList>
            <person name="Serra L."/>
            <person name="Macchietto M."/>
            <person name="Macias-Munoz A."/>
            <person name="McGill C.J."/>
            <person name="Rodriguez I.M."/>
            <person name="Rodriguez B."/>
            <person name="Murad R."/>
            <person name="Mortazavi A."/>
        </authorList>
    </citation>
    <scope>NUCLEOTIDE SEQUENCE [LARGE SCALE GENOMIC DNA]</scope>
    <source>
        <strain evidence="1 2">ALL</strain>
    </source>
</reference>
<sequence>MVVFDLCCESASKLHKADSWYCQTPQLILKVSRKVAVMLEEISTTNESELFTPVQRLEEEECSVPTIDLSMPFQASVRDS</sequence>
<evidence type="ECO:0000313" key="1">
    <source>
        <dbReference type="EMBL" id="TKR73612.1"/>
    </source>
</evidence>
<evidence type="ECO:0000313" key="2">
    <source>
        <dbReference type="Proteomes" id="UP000298663"/>
    </source>
</evidence>
<accession>A0A4U5MVJ3</accession>
<keyword evidence="2" id="KW-1185">Reference proteome</keyword>
<protein>
    <submittedName>
        <fullName evidence="1">Uncharacterized protein</fullName>
    </submittedName>
</protein>
<dbReference type="Proteomes" id="UP000298663">
    <property type="component" value="Unassembled WGS sequence"/>
</dbReference>
<dbReference type="EMBL" id="AZBU02000006">
    <property type="protein sequence ID" value="TKR73612.1"/>
    <property type="molecule type" value="Genomic_DNA"/>
</dbReference>
<reference evidence="1 2" key="1">
    <citation type="journal article" date="2015" name="Genome Biol.">
        <title>Comparative genomics of Steinernema reveals deeply conserved gene regulatory networks.</title>
        <authorList>
            <person name="Dillman A.R."/>
            <person name="Macchietto M."/>
            <person name="Porter C.F."/>
            <person name="Rogers A."/>
            <person name="Williams B."/>
            <person name="Antoshechkin I."/>
            <person name="Lee M.M."/>
            <person name="Goodwin Z."/>
            <person name="Lu X."/>
            <person name="Lewis E.E."/>
            <person name="Goodrich-Blair H."/>
            <person name="Stock S.P."/>
            <person name="Adams B.J."/>
            <person name="Sternberg P.W."/>
            <person name="Mortazavi A."/>
        </authorList>
    </citation>
    <scope>NUCLEOTIDE SEQUENCE [LARGE SCALE GENOMIC DNA]</scope>
    <source>
        <strain evidence="1 2">ALL</strain>
    </source>
</reference>
<name>A0A4U5MVJ3_STECR</name>